<dbReference type="EMBL" id="CP014476">
    <property type="protein sequence ID" value="AMK78721.1"/>
    <property type="molecule type" value="Genomic_DNA"/>
</dbReference>
<keyword evidence="3" id="KW-1185">Reference proteome</keyword>
<sequence>MFTLPSIWNLLITTIVFIWVAKRARGFLDNQGLSNGTTRSLLVFTLASLLSWGSGEVVDWTEAKIQGKPQTATRSTQEDIAQLLEVLNQVQSANQTKPSID</sequence>
<evidence type="ECO:0000313" key="2">
    <source>
        <dbReference type="EMBL" id="AMK78721.1"/>
    </source>
</evidence>
<proteinExistence type="predicted"/>
<dbReference type="KEGG" id="mdn:JT25_019875"/>
<protein>
    <submittedName>
        <fullName evidence="2">Uncharacterized protein</fullName>
    </submittedName>
</protein>
<dbReference type="RefSeq" id="WP_036274034.1">
    <property type="nucleotide sequence ID" value="NZ_CP014476.1"/>
</dbReference>
<gene>
    <name evidence="2" type="ORF">JT25_019875</name>
</gene>
<evidence type="ECO:0000256" key="1">
    <source>
        <dbReference type="SAM" id="Phobius"/>
    </source>
</evidence>
<keyword evidence="1" id="KW-0812">Transmembrane</keyword>
<keyword evidence="1" id="KW-0472">Membrane</keyword>
<reference evidence="2 3" key="1">
    <citation type="journal article" date="2015" name="Environ. Microbiol.">
        <title>Methane oxidation coupled to nitrate reduction under hypoxia by the Gammaproteobacterium Methylomonas denitrificans, sp. nov. type strain FJG1.</title>
        <authorList>
            <person name="Kits K.D."/>
            <person name="Klotz M.G."/>
            <person name="Stein L.Y."/>
        </authorList>
    </citation>
    <scope>NUCLEOTIDE SEQUENCE [LARGE SCALE GENOMIC DNA]</scope>
    <source>
        <strain evidence="2 3">FJG1</strain>
    </source>
</reference>
<keyword evidence="1" id="KW-1133">Transmembrane helix</keyword>
<name>A0A140E5P7_9GAMM</name>
<accession>A0A140E5P7</accession>
<dbReference type="STRING" id="1538553.JT25_019875"/>
<dbReference type="AlphaFoldDB" id="A0A140E5P7"/>
<dbReference type="OrthoDB" id="5570451at2"/>
<evidence type="ECO:0000313" key="3">
    <source>
        <dbReference type="Proteomes" id="UP000030512"/>
    </source>
</evidence>
<feature type="transmembrane region" description="Helical" evidence="1">
    <location>
        <begin position="6"/>
        <end position="21"/>
    </location>
</feature>
<organism evidence="2 3">
    <name type="scientific">Methylomonas denitrificans</name>
    <dbReference type="NCBI Taxonomy" id="1538553"/>
    <lineage>
        <taxon>Bacteria</taxon>
        <taxon>Pseudomonadati</taxon>
        <taxon>Pseudomonadota</taxon>
        <taxon>Gammaproteobacteria</taxon>
        <taxon>Methylococcales</taxon>
        <taxon>Methylococcaceae</taxon>
        <taxon>Methylomonas</taxon>
    </lineage>
</organism>
<dbReference type="Proteomes" id="UP000030512">
    <property type="component" value="Chromosome"/>
</dbReference>